<evidence type="ECO:0000313" key="10">
    <source>
        <dbReference type="Proteomes" id="UP000575068"/>
    </source>
</evidence>
<evidence type="ECO:0000256" key="3">
    <source>
        <dbReference type="ARBA" id="ARBA00023015"/>
    </source>
</evidence>
<name>A0A840HX00_9SPHN</name>
<evidence type="ECO:0000256" key="2">
    <source>
        <dbReference type="ARBA" id="ARBA00023012"/>
    </source>
</evidence>
<dbReference type="PRINTS" id="PR00038">
    <property type="entry name" value="HTHLUXR"/>
</dbReference>
<keyword evidence="4" id="KW-0238">DNA-binding</keyword>
<dbReference type="RefSeq" id="WP_184475721.1">
    <property type="nucleotide sequence ID" value="NZ_JACHOV010000008.1"/>
</dbReference>
<dbReference type="PANTHER" id="PTHR44688">
    <property type="entry name" value="DNA-BINDING TRANSCRIPTIONAL ACTIVATOR DEVR_DOSR"/>
    <property type="match status" value="1"/>
</dbReference>
<dbReference type="CDD" id="cd06170">
    <property type="entry name" value="LuxR_C_like"/>
    <property type="match status" value="1"/>
</dbReference>
<dbReference type="GO" id="GO:0000160">
    <property type="term" value="P:phosphorelay signal transduction system"/>
    <property type="evidence" value="ECO:0007669"/>
    <property type="project" value="UniProtKB-KW"/>
</dbReference>
<dbReference type="PANTHER" id="PTHR44688:SF16">
    <property type="entry name" value="DNA-BINDING TRANSCRIPTIONAL ACTIVATOR DEVR_DOSR"/>
    <property type="match status" value="1"/>
</dbReference>
<dbReference type="GO" id="GO:0006355">
    <property type="term" value="P:regulation of DNA-templated transcription"/>
    <property type="evidence" value="ECO:0007669"/>
    <property type="project" value="InterPro"/>
</dbReference>
<evidence type="ECO:0000256" key="5">
    <source>
        <dbReference type="ARBA" id="ARBA00023163"/>
    </source>
</evidence>
<dbReference type="InterPro" id="IPR000792">
    <property type="entry name" value="Tscrpt_reg_LuxR_C"/>
</dbReference>
<keyword evidence="10" id="KW-1185">Reference proteome</keyword>
<comment type="caution">
    <text evidence="9">The sequence shown here is derived from an EMBL/GenBank/DDBJ whole genome shotgun (WGS) entry which is preliminary data.</text>
</comment>
<feature type="modified residue" description="4-aspartylphosphate" evidence="6">
    <location>
        <position position="55"/>
    </location>
</feature>
<dbReference type="EMBL" id="JACHOV010000008">
    <property type="protein sequence ID" value="MBB4641934.1"/>
    <property type="molecule type" value="Genomic_DNA"/>
</dbReference>
<dbReference type="PROSITE" id="PS50110">
    <property type="entry name" value="RESPONSE_REGULATORY"/>
    <property type="match status" value="1"/>
</dbReference>
<dbReference type="SMART" id="SM00421">
    <property type="entry name" value="HTH_LUXR"/>
    <property type="match status" value="1"/>
</dbReference>
<keyword evidence="3" id="KW-0805">Transcription regulation</keyword>
<dbReference type="Proteomes" id="UP000575068">
    <property type="component" value="Unassembled WGS sequence"/>
</dbReference>
<evidence type="ECO:0000259" key="8">
    <source>
        <dbReference type="PROSITE" id="PS50110"/>
    </source>
</evidence>
<dbReference type="Gene3D" id="3.40.50.2300">
    <property type="match status" value="1"/>
</dbReference>
<dbReference type="Gene3D" id="1.10.10.10">
    <property type="entry name" value="Winged helix-like DNA-binding domain superfamily/Winged helix DNA-binding domain"/>
    <property type="match status" value="1"/>
</dbReference>
<dbReference type="SUPFAM" id="SSF46894">
    <property type="entry name" value="C-terminal effector domain of the bipartite response regulators"/>
    <property type="match status" value="1"/>
</dbReference>
<evidence type="ECO:0000259" key="7">
    <source>
        <dbReference type="PROSITE" id="PS50043"/>
    </source>
</evidence>
<keyword evidence="1 6" id="KW-0597">Phosphoprotein</keyword>
<feature type="domain" description="HTH luxR-type" evidence="7">
    <location>
        <begin position="136"/>
        <end position="201"/>
    </location>
</feature>
<dbReference type="InterPro" id="IPR016032">
    <property type="entry name" value="Sig_transdc_resp-reg_C-effctor"/>
</dbReference>
<proteinExistence type="predicted"/>
<dbReference type="AlphaFoldDB" id="A0A840HX00"/>
<sequence>MTDKLLVHVVDDDEAIRRSISFLLRTSGYTVSLYASGRELLMNAARLERGCILLDVRMPEIDGMEVQQQLRQSGIMLPVIIMTGHGDVDMAVRAMKAGASDFIEKPFERAALLDALEAARQRLEVDKLSDRRCEDARNRLNILTPRERDVLKGMVDGLPNKTIAYDLGISPRTVEIHRANLMQKLEVQSLSEALRIAFTARLFEEPGEGSAAVGDGG</sequence>
<organism evidence="9 10">
    <name type="scientific">Rhizorhapis suberifaciens</name>
    <name type="common">corky root of lettuce</name>
    <dbReference type="NCBI Taxonomy" id="13656"/>
    <lineage>
        <taxon>Bacteria</taxon>
        <taxon>Pseudomonadati</taxon>
        <taxon>Pseudomonadota</taxon>
        <taxon>Alphaproteobacteria</taxon>
        <taxon>Sphingomonadales</taxon>
        <taxon>Sphingomonadaceae</taxon>
        <taxon>Rhizorhapis</taxon>
    </lineage>
</organism>
<keyword evidence="5" id="KW-0804">Transcription</keyword>
<accession>A0A840HX00</accession>
<evidence type="ECO:0000256" key="6">
    <source>
        <dbReference type="PROSITE-ProRule" id="PRU00169"/>
    </source>
</evidence>
<dbReference type="InterPro" id="IPR011006">
    <property type="entry name" value="CheY-like_superfamily"/>
</dbReference>
<dbReference type="PROSITE" id="PS00622">
    <property type="entry name" value="HTH_LUXR_1"/>
    <property type="match status" value="1"/>
</dbReference>
<dbReference type="Pfam" id="PF00196">
    <property type="entry name" value="GerE"/>
    <property type="match status" value="1"/>
</dbReference>
<dbReference type="SUPFAM" id="SSF52172">
    <property type="entry name" value="CheY-like"/>
    <property type="match status" value="1"/>
</dbReference>
<dbReference type="InterPro" id="IPR001789">
    <property type="entry name" value="Sig_transdc_resp-reg_receiver"/>
</dbReference>
<dbReference type="GO" id="GO:0003677">
    <property type="term" value="F:DNA binding"/>
    <property type="evidence" value="ECO:0007669"/>
    <property type="project" value="UniProtKB-KW"/>
</dbReference>
<dbReference type="FunFam" id="3.40.50.2300:FF:000018">
    <property type="entry name" value="DNA-binding transcriptional regulator NtrC"/>
    <property type="match status" value="1"/>
</dbReference>
<dbReference type="NCBIfam" id="NF006900">
    <property type="entry name" value="PRK09390.1"/>
    <property type="match status" value="1"/>
</dbReference>
<dbReference type="Pfam" id="PF00072">
    <property type="entry name" value="Response_reg"/>
    <property type="match status" value="1"/>
</dbReference>
<evidence type="ECO:0000313" key="9">
    <source>
        <dbReference type="EMBL" id="MBB4641934.1"/>
    </source>
</evidence>
<dbReference type="InterPro" id="IPR036388">
    <property type="entry name" value="WH-like_DNA-bd_sf"/>
</dbReference>
<dbReference type="CDD" id="cd17537">
    <property type="entry name" value="REC_FixJ"/>
    <property type="match status" value="1"/>
</dbReference>
<evidence type="ECO:0000256" key="1">
    <source>
        <dbReference type="ARBA" id="ARBA00022553"/>
    </source>
</evidence>
<keyword evidence="2" id="KW-0902">Two-component regulatory system</keyword>
<dbReference type="SMART" id="SM00448">
    <property type="entry name" value="REC"/>
    <property type="match status" value="1"/>
</dbReference>
<reference evidence="9 10" key="1">
    <citation type="submission" date="2020-08" db="EMBL/GenBank/DDBJ databases">
        <title>Genomic Encyclopedia of Type Strains, Phase IV (KMG-IV): sequencing the most valuable type-strain genomes for metagenomic binning, comparative biology and taxonomic classification.</title>
        <authorList>
            <person name="Goeker M."/>
        </authorList>
    </citation>
    <scope>NUCLEOTIDE SEQUENCE [LARGE SCALE GENOMIC DNA]</scope>
    <source>
        <strain evidence="9 10">DSM 7465</strain>
    </source>
</reference>
<gene>
    <name evidence="9" type="ORF">HNQ99_002252</name>
</gene>
<dbReference type="PROSITE" id="PS50043">
    <property type="entry name" value="HTH_LUXR_2"/>
    <property type="match status" value="1"/>
</dbReference>
<feature type="domain" description="Response regulatory" evidence="8">
    <location>
        <begin position="6"/>
        <end position="120"/>
    </location>
</feature>
<evidence type="ECO:0000256" key="4">
    <source>
        <dbReference type="ARBA" id="ARBA00023125"/>
    </source>
</evidence>
<protein>
    <submittedName>
        <fullName evidence="9">Two-component system response regulator FixJ</fullName>
    </submittedName>
</protein>